<dbReference type="EMBL" id="BAAADJ010000005">
    <property type="protein sequence ID" value="GAA0318580.1"/>
    <property type="molecule type" value="Genomic_DNA"/>
</dbReference>
<protein>
    <recommendedName>
        <fullName evidence="1">DUF8042 domain-containing protein</fullName>
    </recommendedName>
</protein>
<feature type="domain" description="DUF8042" evidence="1">
    <location>
        <begin position="6"/>
        <end position="124"/>
    </location>
</feature>
<sequence>MIQVQEDNLQVIREYASLLQTMDEAVHYIVDSFQDPEKMQGDRILGDIFSAFQQLLNSHIILENVLAEDANVQQAISRFDNVLEQSLQFNGKLQDEGFKQMFIRESFAPSFLKWSEEIQGLLKPYIAH</sequence>
<comment type="caution">
    <text evidence="2">The sequence shown here is derived from an EMBL/GenBank/DDBJ whole genome shotgun (WGS) entry which is preliminary data.</text>
</comment>
<keyword evidence="3" id="KW-1185">Reference proteome</keyword>
<evidence type="ECO:0000259" key="1">
    <source>
        <dbReference type="Pfam" id="PF26154"/>
    </source>
</evidence>
<reference evidence="2 3" key="1">
    <citation type="journal article" date="2019" name="Int. J. Syst. Evol. Microbiol.">
        <title>The Global Catalogue of Microorganisms (GCM) 10K type strain sequencing project: providing services to taxonomists for standard genome sequencing and annotation.</title>
        <authorList>
            <consortium name="The Broad Institute Genomics Platform"/>
            <consortium name="The Broad Institute Genome Sequencing Center for Infectious Disease"/>
            <person name="Wu L."/>
            <person name="Ma J."/>
        </authorList>
    </citation>
    <scope>NUCLEOTIDE SEQUENCE [LARGE SCALE GENOMIC DNA]</scope>
    <source>
        <strain evidence="2 3">JCM 9731</strain>
    </source>
</reference>
<evidence type="ECO:0000313" key="2">
    <source>
        <dbReference type="EMBL" id="GAA0318580.1"/>
    </source>
</evidence>
<evidence type="ECO:0000313" key="3">
    <source>
        <dbReference type="Proteomes" id="UP001500782"/>
    </source>
</evidence>
<name>A0ABN0VVU2_9BACI</name>
<organism evidence="2 3">
    <name type="scientific">Bacillus carboniphilus</name>
    <dbReference type="NCBI Taxonomy" id="86663"/>
    <lineage>
        <taxon>Bacteria</taxon>
        <taxon>Bacillati</taxon>
        <taxon>Bacillota</taxon>
        <taxon>Bacilli</taxon>
        <taxon>Bacillales</taxon>
        <taxon>Bacillaceae</taxon>
        <taxon>Bacillus</taxon>
    </lineage>
</organism>
<dbReference type="Pfam" id="PF26154">
    <property type="entry name" value="DUF8042"/>
    <property type="match status" value="1"/>
</dbReference>
<dbReference type="InterPro" id="IPR058355">
    <property type="entry name" value="DUF8042"/>
</dbReference>
<proteinExistence type="predicted"/>
<accession>A0ABN0VVU2</accession>
<dbReference type="Proteomes" id="UP001500782">
    <property type="component" value="Unassembled WGS sequence"/>
</dbReference>
<gene>
    <name evidence="2" type="ORF">GCM10008967_06450</name>
</gene>
<dbReference type="RefSeq" id="WP_343796312.1">
    <property type="nucleotide sequence ID" value="NZ_BAAADJ010000005.1"/>
</dbReference>